<name>A0A1E5UGM1_9FLAO</name>
<sequence>MKNVRSKIFTAILAYVAPIAINYLMNRFLNKKSKPQVKSTL</sequence>
<dbReference type="Proteomes" id="UP000095601">
    <property type="component" value="Unassembled WGS sequence"/>
</dbReference>
<accession>A0A1E5UGM1</accession>
<comment type="caution">
    <text evidence="2">The sequence shown here is derived from an EMBL/GenBank/DDBJ whole genome shotgun (WGS) entry which is preliminary data.</text>
</comment>
<keyword evidence="3" id="KW-1185">Reference proteome</keyword>
<keyword evidence="1" id="KW-0472">Membrane</keyword>
<evidence type="ECO:0000313" key="2">
    <source>
        <dbReference type="EMBL" id="OEL11997.1"/>
    </source>
</evidence>
<gene>
    <name evidence="2" type="ORF">BHF72_1453</name>
</gene>
<dbReference type="AlphaFoldDB" id="A0A1E5UGM1"/>
<proteinExistence type="predicted"/>
<evidence type="ECO:0000313" key="3">
    <source>
        <dbReference type="Proteomes" id="UP000095601"/>
    </source>
</evidence>
<dbReference type="RefSeq" id="WP_260199801.1">
    <property type="nucleotide sequence ID" value="NZ_CP034157.1"/>
</dbReference>
<protein>
    <submittedName>
        <fullName evidence="2">Uncharacterized protein</fullName>
    </submittedName>
</protein>
<keyword evidence="1" id="KW-1133">Transmembrane helix</keyword>
<keyword evidence="1" id="KW-0812">Transmembrane</keyword>
<evidence type="ECO:0000256" key="1">
    <source>
        <dbReference type="SAM" id="Phobius"/>
    </source>
</evidence>
<feature type="transmembrane region" description="Helical" evidence="1">
    <location>
        <begin position="6"/>
        <end position="25"/>
    </location>
</feature>
<organism evidence="2 3">
    <name type="scientific">Cloacibacterium normanense</name>
    <dbReference type="NCBI Taxonomy" id="237258"/>
    <lineage>
        <taxon>Bacteria</taxon>
        <taxon>Pseudomonadati</taxon>
        <taxon>Bacteroidota</taxon>
        <taxon>Flavobacteriia</taxon>
        <taxon>Flavobacteriales</taxon>
        <taxon>Weeksellaceae</taxon>
    </lineage>
</organism>
<reference evidence="2 3" key="1">
    <citation type="submission" date="2016-09" db="EMBL/GenBank/DDBJ databases">
        <authorList>
            <person name="Capua I."/>
            <person name="De Benedictis P."/>
            <person name="Joannis T."/>
            <person name="Lombin L.H."/>
            <person name="Cattoli G."/>
        </authorList>
    </citation>
    <scope>NUCLEOTIDE SEQUENCE [LARGE SCALE GENOMIC DNA]</scope>
    <source>
        <strain evidence="2 3">NRS-1</strain>
    </source>
</reference>
<dbReference type="EMBL" id="MKGI01000012">
    <property type="protein sequence ID" value="OEL11997.1"/>
    <property type="molecule type" value="Genomic_DNA"/>
</dbReference>